<comment type="caution">
    <text evidence="1">The sequence shown here is derived from an EMBL/GenBank/DDBJ whole genome shotgun (WGS) entry which is preliminary data.</text>
</comment>
<proteinExistence type="predicted"/>
<keyword evidence="2" id="KW-1185">Reference proteome</keyword>
<reference evidence="1 2" key="1">
    <citation type="submission" date="2023-07" db="EMBL/GenBank/DDBJ databases">
        <title>Genomic Encyclopedia of Type Strains, Phase IV (KMG-IV): sequencing the most valuable type-strain genomes for metagenomic binning, comparative biology and taxonomic classification.</title>
        <authorList>
            <person name="Goeker M."/>
        </authorList>
    </citation>
    <scope>NUCLEOTIDE SEQUENCE [LARGE SCALE GENOMIC DNA]</scope>
    <source>
        <strain evidence="1 2">DSM 3770</strain>
    </source>
</reference>
<dbReference type="Proteomes" id="UP001241747">
    <property type="component" value="Unassembled WGS sequence"/>
</dbReference>
<name>A0ABU0LAR3_XANAG</name>
<protein>
    <submittedName>
        <fullName evidence="1">Uncharacterized protein</fullName>
    </submittedName>
</protein>
<accession>A0ABU0LAR3</accession>
<evidence type="ECO:0000313" key="2">
    <source>
        <dbReference type="Proteomes" id="UP001241747"/>
    </source>
</evidence>
<organism evidence="1 2">
    <name type="scientific">Xanthobacter agilis</name>
    <dbReference type="NCBI Taxonomy" id="47492"/>
    <lineage>
        <taxon>Bacteria</taxon>
        <taxon>Pseudomonadati</taxon>
        <taxon>Pseudomonadota</taxon>
        <taxon>Alphaproteobacteria</taxon>
        <taxon>Hyphomicrobiales</taxon>
        <taxon>Xanthobacteraceae</taxon>
        <taxon>Xanthobacter</taxon>
    </lineage>
</organism>
<sequence>MRQITFHTTGRPADVAECIDVPDPAFTADDQVPVP</sequence>
<dbReference type="EMBL" id="JAUSVY010000002">
    <property type="protein sequence ID" value="MDQ0504182.1"/>
    <property type="molecule type" value="Genomic_DNA"/>
</dbReference>
<gene>
    <name evidence="1" type="ORF">QOZ94_000956</name>
</gene>
<evidence type="ECO:0000313" key="1">
    <source>
        <dbReference type="EMBL" id="MDQ0504182.1"/>
    </source>
</evidence>